<evidence type="ECO:0000256" key="9">
    <source>
        <dbReference type="PROSITE-ProRule" id="PRU01360"/>
    </source>
</evidence>
<dbReference type="Pfam" id="PF13715">
    <property type="entry name" value="CarbopepD_reg_2"/>
    <property type="match status" value="1"/>
</dbReference>
<dbReference type="OrthoDB" id="9768177at2"/>
<accession>A0A1H5X3T2</accession>
<evidence type="ECO:0000256" key="6">
    <source>
        <dbReference type="ARBA" id="ARBA00023077"/>
    </source>
</evidence>
<comment type="subcellular location">
    <subcellularLocation>
        <location evidence="1 9">Cell outer membrane</location>
        <topology evidence="1 9">Multi-pass membrane protein</topology>
    </subcellularLocation>
</comment>
<dbReference type="NCBIfam" id="TIGR04057">
    <property type="entry name" value="SusC_RagA_signa"/>
    <property type="match status" value="1"/>
</dbReference>
<keyword evidence="8 9" id="KW-0998">Cell outer membrane</keyword>
<dbReference type="NCBIfam" id="TIGR04056">
    <property type="entry name" value="OMP_RagA_SusC"/>
    <property type="match status" value="1"/>
</dbReference>
<evidence type="ECO:0000256" key="4">
    <source>
        <dbReference type="ARBA" id="ARBA00022692"/>
    </source>
</evidence>
<dbReference type="PROSITE" id="PS52016">
    <property type="entry name" value="TONB_DEPENDENT_REC_3"/>
    <property type="match status" value="1"/>
</dbReference>
<dbReference type="InterPro" id="IPR023996">
    <property type="entry name" value="TonB-dep_OMP_SusC/RagA"/>
</dbReference>
<name>A0A1H5X3T2_9SPHI</name>
<evidence type="ECO:0000313" key="11">
    <source>
        <dbReference type="EMBL" id="SEG06030.1"/>
    </source>
</evidence>
<dbReference type="GO" id="GO:0009279">
    <property type="term" value="C:cell outer membrane"/>
    <property type="evidence" value="ECO:0007669"/>
    <property type="project" value="UniProtKB-SubCell"/>
</dbReference>
<dbReference type="InterPro" id="IPR037066">
    <property type="entry name" value="Plug_dom_sf"/>
</dbReference>
<keyword evidence="6" id="KW-0798">TonB box</keyword>
<proteinExistence type="inferred from homology"/>
<evidence type="ECO:0000256" key="5">
    <source>
        <dbReference type="ARBA" id="ARBA00022729"/>
    </source>
</evidence>
<gene>
    <name evidence="11" type="ORF">SAMN05421877_104248</name>
</gene>
<dbReference type="Gene3D" id="2.40.170.20">
    <property type="entry name" value="TonB-dependent receptor, beta-barrel domain"/>
    <property type="match status" value="1"/>
</dbReference>
<dbReference type="PROSITE" id="PS01156">
    <property type="entry name" value="TONB_DEPENDENT_REC_2"/>
    <property type="match status" value="1"/>
</dbReference>
<dbReference type="InterPro" id="IPR039426">
    <property type="entry name" value="TonB-dep_rcpt-like"/>
</dbReference>
<evidence type="ECO:0000256" key="8">
    <source>
        <dbReference type="ARBA" id="ARBA00023237"/>
    </source>
</evidence>
<dbReference type="SUPFAM" id="SSF49464">
    <property type="entry name" value="Carboxypeptidase regulatory domain-like"/>
    <property type="match status" value="1"/>
</dbReference>
<keyword evidence="3 9" id="KW-1134">Transmembrane beta strand</keyword>
<evidence type="ECO:0000259" key="10">
    <source>
        <dbReference type="Pfam" id="PF07715"/>
    </source>
</evidence>
<keyword evidence="4 9" id="KW-0812">Transmembrane</keyword>
<evidence type="ECO:0000256" key="1">
    <source>
        <dbReference type="ARBA" id="ARBA00004571"/>
    </source>
</evidence>
<dbReference type="AlphaFoldDB" id="A0A1H5X3T2"/>
<dbReference type="InterPro" id="IPR008969">
    <property type="entry name" value="CarboxyPept-like_regulatory"/>
</dbReference>
<dbReference type="InterPro" id="IPR023997">
    <property type="entry name" value="TonB-dep_OMP_SusC/RagA_CS"/>
</dbReference>
<evidence type="ECO:0000313" key="12">
    <source>
        <dbReference type="Proteomes" id="UP000236731"/>
    </source>
</evidence>
<dbReference type="RefSeq" id="WP_103905891.1">
    <property type="nucleotide sequence ID" value="NZ_CP049246.1"/>
</dbReference>
<feature type="domain" description="TonB-dependent receptor plug" evidence="10">
    <location>
        <begin position="124"/>
        <end position="222"/>
    </location>
</feature>
<dbReference type="InterPro" id="IPR010917">
    <property type="entry name" value="TonB_rcpt_CS"/>
</dbReference>
<organism evidence="11 12">
    <name type="scientific">Sphingobacterium lactis</name>
    <dbReference type="NCBI Taxonomy" id="797291"/>
    <lineage>
        <taxon>Bacteria</taxon>
        <taxon>Pseudomonadati</taxon>
        <taxon>Bacteroidota</taxon>
        <taxon>Sphingobacteriia</taxon>
        <taxon>Sphingobacteriales</taxon>
        <taxon>Sphingobacteriaceae</taxon>
        <taxon>Sphingobacterium</taxon>
    </lineage>
</organism>
<evidence type="ECO:0000256" key="3">
    <source>
        <dbReference type="ARBA" id="ARBA00022452"/>
    </source>
</evidence>
<evidence type="ECO:0000256" key="2">
    <source>
        <dbReference type="ARBA" id="ARBA00022448"/>
    </source>
</evidence>
<keyword evidence="5" id="KW-0732">Signal</keyword>
<dbReference type="SUPFAM" id="SSF56935">
    <property type="entry name" value="Porins"/>
    <property type="match status" value="1"/>
</dbReference>
<dbReference type="InterPro" id="IPR036942">
    <property type="entry name" value="Beta-barrel_TonB_sf"/>
</dbReference>
<reference evidence="12" key="1">
    <citation type="submission" date="2016-10" db="EMBL/GenBank/DDBJ databases">
        <authorList>
            <person name="Varghese N."/>
            <person name="Submissions S."/>
        </authorList>
    </citation>
    <scope>NUCLEOTIDE SEQUENCE [LARGE SCALE GENOMIC DNA]</scope>
    <source>
        <strain evidence="12">DSM 22361</strain>
    </source>
</reference>
<evidence type="ECO:0000256" key="7">
    <source>
        <dbReference type="ARBA" id="ARBA00023136"/>
    </source>
</evidence>
<comment type="similarity">
    <text evidence="9">Belongs to the TonB-dependent receptor family.</text>
</comment>
<dbReference type="Gene3D" id="2.170.130.10">
    <property type="entry name" value="TonB-dependent receptor, plug domain"/>
    <property type="match status" value="1"/>
</dbReference>
<dbReference type="Gene3D" id="2.60.40.1120">
    <property type="entry name" value="Carboxypeptidase-like, regulatory domain"/>
    <property type="match status" value="1"/>
</dbReference>
<keyword evidence="7 9" id="KW-0472">Membrane</keyword>
<keyword evidence="12" id="KW-1185">Reference proteome</keyword>
<dbReference type="Proteomes" id="UP000236731">
    <property type="component" value="Unassembled WGS sequence"/>
</dbReference>
<keyword evidence="2 9" id="KW-0813">Transport</keyword>
<dbReference type="Pfam" id="PF07715">
    <property type="entry name" value="Plug"/>
    <property type="match status" value="1"/>
</dbReference>
<dbReference type="EMBL" id="FNUT01000004">
    <property type="protein sequence ID" value="SEG06030.1"/>
    <property type="molecule type" value="Genomic_DNA"/>
</dbReference>
<dbReference type="InterPro" id="IPR012910">
    <property type="entry name" value="Plug_dom"/>
</dbReference>
<protein>
    <submittedName>
        <fullName evidence="11">TonB-linked outer membrane protein, SusC/RagA family</fullName>
    </submittedName>
</protein>
<sequence length="1111" mass="124169">MKPKELLTRGHGSWLLLLLFLFNLQLAFAQTFTIKGRVLDEEGKPVAGATVSVQDSDRKVLSDAKGLFTLVADKGSMLRITALGFTTKRVEVNQTEMNVRLEEETNVLDEVVVTAMGIKRETKKLGYAVQEVKGDEVNKVRDANPLNAMAGKVAGLTIGASTEMLGRPEIVLRGSKDLLFVVDGVPINSDTWNISPDDIESYSILKGPNAAALYGSRGINGAIVITTKRGKGSEFSGNNWRVDFNSTNQMENSFIVLPESQSEYGRGTRFMYSYGDKLYDNDQRLPTWGPRFEGQLIQQYDSPWDAEKKKRSATPWVSRGAKNYENFVQTGLLSTNNLSFAKAGDDFDMRVSYSHTYQKGIYPNTKLNADNFSLTSGFDINDKFRVEGNLNLNLQYTPNIPDVSYGPNSYAYLFRVYGSADFDVRDLKDIYKGPQGVKDQMQYAHEYGRVNSPWFMAKEWLRRHDKTDIYGNLNLSYKFNDDLKLLARTQITTWNQLRSEKVPPSTNLNGYVQWYSFGWFGDYREDQRRLFENNSDLTLNYNKDLGNWSISALGGLATRMFNFHSNWTTTRGLVIPKLYSFSNSQSPVLEYNYTANMMVYSGFYSFDIGYKNYFNLNSTGRVDKLSTLPDNNNTFFYPSLSLSTVVNDYINMPNAIDMLKFRASVAEVKGGLTSPTVKSAITAITGVDLTSPGRGVLGYGQDLQTVYDGPSYANQNAYTVFSYYGGMPAVDFSSTIANQNLKPYNRLSYEFGMDLRMLKGRIGLDATYFRTVNGPQIYALNVAPSTSYSSRNINGITTLNQGLEISLNANPIKKQDFNWDISANWSTFRETLKEIYAGEDVLTMNGHNFVVGERLDAIYGRKLARDGQGNVIHNGGLLYPTPSGIGQNALLGHLNPDFTFGINNNFRYKNVSLGFQFDGRVGGSIFDFAYAQAMNAGTAIETVQGAMGEARRKEWESLRDNGKITPHYIGEGVKIVSGTPIFEGGEIKNLDELKFAPNDVPVALQSYITGSNGLLGSTEYFMIDRSFAKLREVSIGYTLPQKFLRKGFIRSASISLVGRNLLYFAQRKDMDLDSYASGFNSSDRRASGSKGTVGLQSAVPRRYGFNLNLSF</sequence>